<dbReference type="Gene3D" id="3.40.50.2300">
    <property type="match status" value="2"/>
</dbReference>
<protein>
    <submittedName>
        <fullName evidence="9">Basic membrane protein A</fullName>
    </submittedName>
</protein>
<evidence type="ECO:0000256" key="6">
    <source>
        <dbReference type="ARBA" id="ARBA00023288"/>
    </source>
</evidence>
<dbReference type="InterPro" id="IPR028082">
    <property type="entry name" value="Peripla_BP_I"/>
</dbReference>
<keyword evidence="10" id="KW-1185">Reference proteome</keyword>
<dbReference type="GO" id="GO:0005886">
    <property type="term" value="C:plasma membrane"/>
    <property type="evidence" value="ECO:0007669"/>
    <property type="project" value="UniProtKB-SubCell"/>
</dbReference>
<evidence type="ECO:0000313" key="9">
    <source>
        <dbReference type="EMBL" id="MBB5916574.1"/>
    </source>
</evidence>
<evidence type="ECO:0000256" key="2">
    <source>
        <dbReference type="ARBA" id="ARBA00008610"/>
    </source>
</evidence>
<name>A0A7W9PJ45_9NOCA</name>
<comment type="caution">
    <text evidence="9">The sequence shown here is derived from an EMBL/GenBank/DDBJ whole genome shotgun (WGS) entry which is preliminary data.</text>
</comment>
<evidence type="ECO:0000256" key="5">
    <source>
        <dbReference type="ARBA" id="ARBA00023136"/>
    </source>
</evidence>
<gene>
    <name evidence="9" type="ORF">BJY24_005486</name>
</gene>
<proteinExistence type="inferred from homology"/>
<evidence type="ECO:0000259" key="8">
    <source>
        <dbReference type="Pfam" id="PF02608"/>
    </source>
</evidence>
<dbReference type="Pfam" id="PF02608">
    <property type="entry name" value="Bmp"/>
    <property type="match status" value="1"/>
</dbReference>
<dbReference type="RefSeq" id="WP_063710031.1">
    <property type="nucleotide sequence ID" value="NZ_JACHIT010000002.1"/>
</dbReference>
<dbReference type="AlphaFoldDB" id="A0A7W9PJ45"/>
<organism evidence="9 10">
    <name type="scientific">Nocardia transvalensis</name>
    <dbReference type="NCBI Taxonomy" id="37333"/>
    <lineage>
        <taxon>Bacteria</taxon>
        <taxon>Bacillati</taxon>
        <taxon>Actinomycetota</taxon>
        <taxon>Actinomycetes</taxon>
        <taxon>Mycobacteriales</taxon>
        <taxon>Nocardiaceae</taxon>
        <taxon>Nocardia</taxon>
    </lineage>
</organism>
<comment type="similarity">
    <text evidence="2">Belongs to the BMP lipoprotein family.</text>
</comment>
<dbReference type="Proteomes" id="UP000540412">
    <property type="component" value="Unassembled WGS sequence"/>
</dbReference>
<dbReference type="CDD" id="cd06354">
    <property type="entry name" value="PBP1_PrnA-like"/>
    <property type="match status" value="1"/>
</dbReference>
<keyword evidence="4 7" id="KW-0732">Signal</keyword>
<evidence type="ECO:0000256" key="1">
    <source>
        <dbReference type="ARBA" id="ARBA00004193"/>
    </source>
</evidence>
<dbReference type="InterPro" id="IPR050957">
    <property type="entry name" value="BMP_lipoprotein"/>
</dbReference>
<dbReference type="PANTHER" id="PTHR34296">
    <property type="entry name" value="TRANSCRIPTIONAL ACTIVATOR PROTEIN MED"/>
    <property type="match status" value="1"/>
</dbReference>
<dbReference type="InterPro" id="IPR003760">
    <property type="entry name" value="PnrA-like"/>
</dbReference>
<feature type="domain" description="ABC transporter substrate-binding protein PnrA-like" evidence="8">
    <location>
        <begin position="76"/>
        <end position="308"/>
    </location>
</feature>
<reference evidence="9 10" key="1">
    <citation type="submission" date="2020-08" db="EMBL/GenBank/DDBJ databases">
        <title>Sequencing the genomes of 1000 actinobacteria strains.</title>
        <authorList>
            <person name="Klenk H.-P."/>
        </authorList>
    </citation>
    <scope>NUCLEOTIDE SEQUENCE [LARGE SCALE GENOMIC DNA]</scope>
    <source>
        <strain evidence="9 10">DSM 43582</strain>
    </source>
</reference>
<keyword evidence="5" id="KW-0472">Membrane</keyword>
<dbReference type="SUPFAM" id="SSF53822">
    <property type="entry name" value="Periplasmic binding protein-like I"/>
    <property type="match status" value="1"/>
</dbReference>
<evidence type="ECO:0000256" key="3">
    <source>
        <dbReference type="ARBA" id="ARBA00022475"/>
    </source>
</evidence>
<sequence length="351" mass="36645">MAAVGTLPRTGRAVRTLAAIVATLASTAVTACGGGVSAGSDAAEIIYVTNAPIGQNQFLELGKTGTEQAAAALGATARTYESTDEQSRRANLEAAIARRPEAIVLITYEFNDLAAEAAERNPDQQFVLVDSCPPRPPRNLRCGTFKEYEASYLLGVEAGLLTKSGRIATVAAKDSPFFHRWSDAFALGARSVNPQVTDAQLFVGGENAVGDPARSKELALTAVHAGADQVYAVTGGGNGGVFEAAAQNRDVLAYGVDVDQCPQAPGVIVDNAVKRIDKVILDLLTRVRGHEPGGTATEFGLAQDGSTVTSLTDDAAAGDCAVLRHPEVVQRVREAREQIIGGHVTIPHSDK</sequence>
<keyword evidence="3" id="KW-1003">Cell membrane</keyword>
<dbReference type="EMBL" id="JACHIT010000002">
    <property type="protein sequence ID" value="MBB5916574.1"/>
    <property type="molecule type" value="Genomic_DNA"/>
</dbReference>
<feature type="signal peptide" evidence="7">
    <location>
        <begin position="1"/>
        <end position="31"/>
    </location>
</feature>
<dbReference type="PANTHER" id="PTHR34296:SF2">
    <property type="entry name" value="ABC TRANSPORTER GUANOSINE-BINDING PROTEIN NUPN"/>
    <property type="match status" value="1"/>
</dbReference>
<evidence type="ECO:0000256" key="7">
    <source>
        <dbReference type="SAM" id="SignalP"/>
    </source>
</evidence>
<feature type="chain" id="PRO_5038605385" evidence="7">
    <location>
        <begin position="32"/>
        <end position="351"/>
    </location>
</feature>
<evidence type="ECO:0000313" key="10">
    <source>
        <dbReference type="Proteomes" id="UP000540412"/>
    </source>
</evidence>
<keyword evidence="6" id="KW-0449">Lipoprotein</keyword>
<accession>A0A7W9PJ45</accession>
<comment type="subcellular location">
    <subcellularLocation>
        <location evidence="1">Cell membrane</location>
        <topology evidence="1">Lipid-anchor</topology>
    </subcellularLocation>
</comment>
<evidence type="ECO:0000256" key="4">
    <source>
        <dbReference type="ARBA" id="ARBA00022729"/>
    </source>
</evidence>